<protein>
    <recommendedName>
        <fullName evidence="1">Vacuolar protein sorting-associated protein 17</fullName>
    </recommendedName>
</protein>
<keyword evidence="6" id="KW-1185">Reference proteome</keyword>
<dbReference type="PANTHER" id="PTHR47433">
    <property type="entry name" value="VACUOLAR PROTEIN SORTING-ASSOCIATED PROTEIN 17"/>
    <property type="match status" value="1"/>
</dbReference>
<dbReference type="AlphaFoldDB" id="A0A9P7VBD9"/>
<comment type="similarity">
    <text evidence="1">Belongs to the VPS17 family.</text>
</comment>
<feature type="region of interest" description="Disordered" evidence="3">
    <location>
        <begin position="492"/>
        <end position="512"/>
    </location>
</feature>
<dbReference type="SUPFAM" id="SSF64268">
    <property type="entry name" value="PX domain"/>
    <property type="match status" value="1"/>
</dbReference>
<keyword evidence="1" id="KW-0813">Transport</keyword>
<dbReference type="InterPro" id="IPR001683">
    <property type="entry name" value="PX_dom"/>
</dbReference>
<dbReference type="RefSeq" id="XP_043049791.1">
    <property type="nucleotide sequence ID" value="XM_043195618.1"/>
</dbReference>
<dbReference type="OrthoDB" id="9976382at2759"/>
<evidence type="ECO:0000313" key="5">
    <source>
        <dbReference type="EMBL" id="KAG7194244.1"/>
    </source>
</evidence>
<dbReference type="GO" id="GO:0005768">
    <property type="term" value="C:endosome"/>
    <property type="evidence" value="ECO:0007669"/>
    <property type="project" value="TreeGrafter"/>
</dbReference>
<accession>A0A9P7VBD9</accession>
<dbReference type="InterPro" id="IPR014461">
    <property type="entry name" value="Retromer_complex_Vps17"/>
</dbReference>
<name>A0A9P7VBD9_9ASCO</name>
<feature type="compositionally biased region" description="Low complexity" evidence="3">
    <location>
        <begin position="42"/>
        <end position="51"/>
    </location>
</feature>
<dbReference type="PANTHER" id="PTHR47433:SF1">
    <property type="entry name" value="VACUOLAR PROTEIN SORTING-ASSOCIATED PROTEIN 17"/>
    <property type="match status" value="1"/>
</dbReference>
<dbReference type="Gene3D" id="3.30.1520.10">
    <property type="entry name" value="Phox-like domain"/>
    <property type="match status" value="1"/>
</dbReference>
<evidence type="ECO:0000313" key="6">
    <source>
        <dbReference type="Proteomes" id="UP000790833"/>
    </source>
</evidence>
<dbReference type="InterPro" id="IPR036871">
    <property type="entry name" value="PX_dom_sf"/>
</dbReference>
<keyword evidence="2" id="KW-0175">Coiled coil</keyword>
<dbReference type="CDD" id="cd06891">
    <property type="entry name" value="PX_Vps17p"/>
    <property type="match status" value="1"/>
</dbReference>
<evidence type="ECO:0000259" key="4">
    <source>
        <dbReference type="Pfam" id="PF00787"/>
    </source>
</evidence>
<dbReference type="Pfam" id="PF00787">
    <property type="entry name" value="PX"/>
    <property type="match status" value="1"/>
</dbReference>
<dbReference type="GeneID" id="66118338"/>
<feature type="domain" description="PX" evidence="4">
    <location>
        <begin position="117"/>
        <end position="198"/>
    </location>
</feature>
<dbReference type="InterPro" id="IPR053055">
    <property type="entry name" value="VPS17"/>
</dbReference>
<dbReference type="GO" id="GO:0005829">
    <property type="term" value="C:cytosol"/>
    <property type="evidence" value="ECO:0007669"/>
    <property type="project" value="GOC"/>
</dbReference>
<dbReference type="GO" id="GO:0030905">
    <property type="term" value="C:retromer, tubulation complex"/>
    <property type="evidence" value="ECO:0007669"/>
    <property type="project" value="TreeGrafter"/>
</dbReference>
<dbReference type="GO" id="GO:0032266">
    <property type="term" value="F:phosphatidylinositol-3-phosphate binding"/>
    <property type="evidence" value="ECO:0007669"/>
    <property type="project" value="TreeGrafter"/>
</dbReference>
<dbReference type="EMBL" id="JAHMUF010000008">
    <property type="protein sequence ID" value="KAG7194244.1"/>
    <property type="molecule type" value="Genomic_DNA"/>
</dbReference>
<comment type="subunit">
    <text evidence="1">Component of the retromer complex.</text>
</comment>
<dbReference type="InterPro" id="IPR027267">
    <property type="entry name" value="AH/BAR_dom_sf"/>
</dbReference>
<comment type="function">
    <text evidence="1">Component of the membrane-associated retromer complex which is essential in endosome-to-Golgi retrograde transport.</text>
</comment>
<evidence type="ECO:0000256" key="2">
    <source>
        <dbReference type="SAM" id="Coils"/>
    </source>
</evidence>
<dbReference type="GO" id="GO:0042147">
    <property type="term" value="P:retrograde transport, endosome to Golgi"/>
    <property type="evidence" value="ECO:0007669"/>
    <property type="project" value="InterPro"/>
</dbReference>
<dbReference type="Proteomes" id="UP000790833">
    <property type="component" value="Unassembled WGS sequence"/>
</dbReference>
<feature type="coiled-coil region" evidence="2">
    <location>
        <begin position="332"/>
        <end position="366"/>
    </location>
</feature>
<dbReference type="PIRSF" id="PIRSF011791">
    <property type="entry name" value="Vps17"/>
    <property type="match status" value="1"/>
</dbReference>
<dbReference type="GO" id="GO:0006886">
    <property type="term" value="P:intracellular protein transport"/>
    <property type="evidence" value="ECO:0007669"/>
    <property type="project" value="TreeGrafter"/>
</dbReference>
<dbReference type="Gene3D" id="1.20.1270.60">
    <property type="entry name" value="Arfaptin homology (AH) domain/BAR domain"/>
    <property type="match status" value="1"/>
</dbReference>
<sequence length="530" mass="61154">MSSSVPYNPGDFEDNNPFTSVLDIAPAPPLEDTTSENEGETQAAQAAQAAQGLPSGEDKETEIEEGQLSEIELKRLIPERYTKKYLMSIEMKAIEKNKPQNPILRFEVTVKGLPKYRQEKYVNVRRTYNEVVKFNKYLTVSNLEVFVPVLPLSVTSYPPGSEDETKQLLSVWQEWFDTISRNRILIRDEEFLYFIESDFGYSVINSNKKTLVATGLMRKTLKQLSVPYDPYNELSDFRPLIKNMYLETLKLYKILDRHTKLEKQLSIQLFDLGNKLLNLSQFETMHPGMKNLWEKLSKITHIQSDLFLIECVTDMGTLGDGARNMSENLYQIKEALTNRHLIMRELNQAEQQTRSKRAQAIKIKNRASLDPIKVDEALRSLEYATKAEESLSLQVKRISGEMIFEKAEILESTELKFQKLIKNYTLHKVDHHRKVLKHLESIRLDVRLVDDKGGLSRLNRNNLSTIKHNLLQSQSSSGDSWSSRSFRSLAEEKQQQRLKEESGKENKLFQEDEEMVDPKRAAHLLGVATF</sequence>
<feature type="region of interest" description="Disordered" evidence="3">
    <location>
        <begin position="1"/>
        <end position="66"/>
    </location>
</feature>
<evidence type="ECO:0000256" key="3">
    <source>
        <dbReference type="SAM" id="MobiDB-lite"/>
    </source>
</evidence>
<keyword evidence="1" id="KW-0653">Protein transport</keyword>
<organism evidence="5 6">
    <name type="scientific">Scheffersomyces spartinae</name>
    <dbReference type="NCBI Taxonomy" id="45513"/>
    <lineage>
        <taxon>Eukaryota</taxon>
        <taxon>Fungi</taxon>
        <taxon>Dikarya</taxon>
        <taxon>Ascomycota</taxon>
        <taxon>Saccharomycotina</taxon>
        <taxon>Pichiomycetes</taxon>
        <taxon>Debaryomycetaceae</taxon>
        <taxon>Scheffersomyces</taxon>
    </lineage>
</organism>
<reference evidence="5" key="1">
    <citation type="submission" date="2021-03" db="EMBL/GenBank/DDBJ databases">
        <authorList>
            <person name="Palmer J.M."/>
        </authorList>
    </citation>
    <scope>NUCLEOTIDE SEQUENCE</scope>
    <source>
        <strain evidence="5">ARV_011</strain>
    </source>
</reference>
<dbReference type="InterPro" id="IPR037907">
    <property type="entry name" value="Vps17_PX"/>
</dbReference>
<comment type="caution">
    <text evidence="5">The sequence shown here is derived from an EMBL/GenBank/DDBJ whole genome shotgun (WGS) entry which is preliminary data.</text>
</comment>
<evidence type="ECO:0000256" key="1">
    <source>
        <dbReference type="PIRNR" id="PIRNR011791"/>
    </source>
</evidence>
<gene>
    <name evidence="5" type="primary">VPS17</name>
    <name evidence="5" type="ORF">KQ657_004964</name>
</gene>
<proteinExistence type="inferred from homology"/>